<keyword evidence="1" id="KW-0472">Membrane</keyword>
<evidence type="ECO:0000256" key="1">
    <source>
        <dbReference type="SAM" id="Phobius"/>
    </source>
</evidence>
<reference evidence="3" key="1">
    <citation type="submission" date="2011-02" db="EMBL/GenBank/DDBJ databases">
        <title>Complete sequence of Methanobacterium sp. AL-21.</title>
        <authorList>
            <consortium name="US DOE Joint Genome Institute"/>
            <person name="Lucas S."/>
            <person name="Copeland A."/>
            <person name="Lapidus A."/>
            <person name="Cheng J.-F."/>
            <person name="Goodwin L."/>
            <person name="Pitluck S."/>
            <person name="Chertkov O."/>
            <person name="Detter J.C."/>
            <person name="Han C."/>
            <person name="Tapia R."/>
            <person name="Land M."/>
            <person name="Hauser L."/>
            <person name="Kyrpides N."/>
            <person name="Ivanova N."/>
            <person name="Mikhailova N."/>
            <person name="Pagani I."/>
            <person name="Cadillo-Quiroz H."/>
            <person name="Imachi H."/>
            <person name="Zinder S."/>
            <person name="Liu W."/>
            <person name="Woyke T."/>
        </authorList>
    </citation>
    <scope>NUCLEOTIDE SEQUENCE [LARGE SCALE GENOMIC DNA]</scope>
    <source>
        <strain evidence="3">AL-21</strain>
    </source>
</reference>
<reference evidence="2 3" key="2">
    <citation type="journal article" date="2014" name="Int. J. Syst. Evol. Microbiol.">
        <title>Methanobacterium paludis sp. nov. and a novel strain of Methanobacterium lacus isolated from northern peatlands.</title>
        <authorList>
            <person name="Cadillo-Quiroz H."/>
            <person name="Brauer S.L."/>
            <person name="Goodson N."/>
            <person name="Yavitt J.B."/>
            <person name="Zinder S.H."/>
        </authorList>
    </citation>
    <scope>NUCLEOTIDE SEQUENCE [LARGE SCALE GENOMIC DNA]</scope>
    <source>
        <strain evidence="2 3">AL-21</strain>
    </source>
</reference>
<feature type="transmembrane region" description="Helical" evidence="1">
    <location>
        <begin position="117"/>
        <end position="135"/>
    </location>
</feature>
<feature type="transmembrane region" description="Helical" evidence="1">
    <location>
        <begin position="33"/>
        <end position="51"/>
    </location>
</feature>
<feature type="transmembrane region" description="Helical" evidence="1">
    <location>
        <begin position="141"/>
        <end position="159"/>
    </location>
</feature>
<keyword evidence="1" id="KW-0812">Transmembrane</keyword>
<feature type="transmembrane region" description="Helical" evidence="1">
    <location>
        <begin position="58"/>
        <end position="78"/>
    </location>
</feature>
<name>F0T844_METLA</name>
<dbReference type="eggNOG" id="arCOG06478">
    <property type="taxonomic scope" value="Archaea"/>
</dbReference>
<keyword evidence="3" id="KW-1185">Reference proteome</keyword>
<keyword evidence="1" id="KW-1133">Transmembrane helix</keyword>
<sequence length="171" mass="17914" precursor="true">MKHNNVLFGILAILLGLAVIAFPLISVFIVSDIVAIGLIFIGIWLLAQSVVTWSESKAMSILALIIGIIGVIVGIGLFGKVLAFSIFAGIIIYLGGIFLIVSGVISLISGKGNAGRAGGFLGIVLGILYLIIGVYALNPFYLALLIGLWLVLTGIFLVLEPNPEVPAPKTE</sequence>
<dbReference type="Proteomes" id="UP000007490">
    <property type="component" value="Chromosome"/>
</dbReference>
<dbReference type="AlphaFoldDB" id="F0T844"/>
<accession>F0T844</accession>
<feature type="transmembrane region" description="Helical" evidence="1">
    <location>
        <begin position="84"/>
        <end position="105"/>
    </location>
</feature>
<evidence type="ECO:0000313" key="2">
    <source>
        <dbReference type="EMBL" id="ADZ09670.1"/>
    </source>
</evidence>
<dbReference type="EMBL" id="CP002551">
    <property type="protein sequence ID" value="ADZ09670.1"/>
    <property type="molecule type" value="Genomic_DNA"/>
</dbReference>
<gene>
    <name evidence="2" type="ordered locus">Metbo_1432</name>
</gene>
<dbReference type="GeneID" id="10277883"/>
<evidence type="ECO:0000313" key="3">
    <source>
        <dbReference type="Proteomes" id="UP000007490"/>
    </source>
</evidence>
<organism evidence="2 3">
    <name type="scientific">Methanobacterium lacus (strain AL-21)</name>
    <dbReference type="NCBI Taxonomy" id="877455"/>
    <lineage>
        <taxon>Archaea</taxon>
        <taxon>Methanobacteriati</taxon>
        <taxon>Methanobacteriota</taxon>
        <taxon>Methanomada group</taxon>
        <taxon>Methanobacteria</taxon>
        <taxon>Methanobacteriales</taxon>
        <taxon>Methanobacteriaceae</taxon>
        <taxon>Methanobacterium</taxon>
    </lineage>
</organism>
<evidence type="ECO:0008006" key="4">
    <source>
        <dbReference type="Google" id="ProtNLM"/>
    </source>
</evidence>
<dbReference type="KEGG" id="mel:Metbo_1432"/>
<dbReference type="RefSeq" id="WP_013645021.1">
    <property type="nucleotide sequence ID" value="NC_015216.1"/>
</dbReference>
<feature type="transmembrane region" description="Helical" evidence="1">
    <location>
        <begin position="7"/>
        <end position="27"/>
    </location>
</feature>
<protein>
    <recommendedName>
        <fullName evidence="4">DUF308 domain-containing protein</fullName>
    </recommendedName>
</protein>
<dbReference type="InterPro" id="IPR005325">
    <property type="entry name" value="DUF308_memb"/>
</dbReference>
<dbReference type="HOGENOM" id="CLU_133049_1_0_2"/>
<proteinExistence type="predicted"/>
<dbReference type="Pfam" id="PF03729">
    <property type="entry name" value="DUF308"/>
    <property type="match status" value="2"/>
</dbReference>